<feature type="domain" description="Sulfatase-modifying factor enzyme-like" evidence="2">
    <location>
        <begin position="24"/>
        <end position="200"/>
    </location>
</feature>
<organism evidence="3">
    <name type="scientific">marine sediment metagenome</name>
    <dbReference type="NCBI Taxonomy" id="412755"/>
    <lineage>
        <taxon>unclassified sequences</taxon>
        <taxon>metagenomes</taxon>
        <taxon>ecological metagenomes</taxon>
    </lineage>
</organism>
<dbReference type="SUPFAM" id="SSF56436">
    <property type="entry name" value="C-type lectin-like"/>
    <property type="match status" value="1"/>
</dbReference>
<dbReference type="Gene3D" id="3.90.1580.10">
    <property type="entry name" value="paralog of FGE (formylglycine-generating enzyme)"/>
    <property type="match status" value="1"/>
</dbReference>
<dbReference type="InterPro" id="IPR016187">
    <property type="entry name" value="CTDL_fold"/>
</dbReference>
<comment type="caution">
    <text evidence="3">The sequence shown here is derived from an EMBL/GenBank/DDBJ whole genome shotgun (WGS) entry which is preliminary data.</text>
</comment>
<dbReference type="PANTHER" id="PTHR23150">
    <property type="entry name" value="SULFATASE MODIFYING FACTOR 1, 2"/>
    <property type="match status" value="1"/>
</dbReference>
<dbReference type="PANTHER" id="PTHR23150:SF19">
    <property type="entry name" value="FORMYLGLYCINE-GENERATING ENZYME"/>
    <property type="match status" value="1"/>
</dbReference>
<feature type="region of interest" description="Disordered" evidence="1">
    <location>
        <begin position="214"/>
        <end position="260"/>
    </location>
</feature>
<protein>
    <recommendedName>
        <fullName evidence="2">Sulfatase-modifying factor enzyme-like domain-containing protein</fullName>
    </recommendedName>
</protein>
<feature type="compositionally biased region" description="Acidic residues" evidence="1">
    <location>
        <begin position="215"/>
        <end position="226"/>
    </location>
</feature>
<dbReference type="InterPro" id="IPR051043">
    <property type="entry name" value="Sulfatase_Mod_Factor_Kinase"/>
</dbReference>
<gene>
    <name evidence="3" type="ORF">S01H1_17353</name>
</gene>
<reference evidence="3" key="1">
    <citation type="journal article" date="2014" name="Front. Microbiol.">
        <title>High frequency of phylogenetically diverse reductive dehalogenase-homologous genes in deep subseafloor sedimentary metagenomes.</title>
        <authorList>
            <person name="Kawai M."/>
            <person name="Futagami T."/>
            <person name="Toyoda A."/>
            <person name="Takaki Y."/>
            <person name="Nishi S."/>
            <person name="Hori S."/>
            <person name="Arai W."/>
            <person name="Tsubouchi T."/>
            <person name="Morono Y."/>
            <person name="Uchiyama I."/>
            <person name="Ito T."/>
            <person name="Fujiyama A."/>
            <person name="Inagaki F."/>
            <person name="Takami H."/>
        </authorList>
    </citation>
    <scope>NUCLEOTIDE SEQUENCE</scope>
    <source>
        <strain evidence="3">Expedition CK06-06</strain>
    </source>
</reference>
<feature type="compositionally biased region" description="Low complexity" evidence="1">
    <location>
        <begin position="237"/>
        <end position="250"/>
    </location>
</feature>
<evidence type="ECO:0000313" key="3">
    <source>
        <dbReference type="EMBL" id="GAF71255.1"/>
    </source>
</evidence>
<dbReference type="Pfam" id="PF03781">
    <property type="entry name" value="FGE-sulfatase"/>
    <property type="match status" value="1"/>
</dbReference>
<sequence>MLEMVDRTGAPGPRYWRDGCFLPGEEDHPVIGVSWYEASAYARWIGKRLPSDAEWVKAGSWPVAMSATTRMQRKYPWGDTMNRTAANLWGSGPEGIVPVDEFDLGVSVGGIYQLIGNVWEWTCGNFRELSLAGEIVSSCSPYPTDLDTHEYVAGDLILPTPMKSIRGGAFDTYFDNHATCQFQSGENPLRRRHNIGFRCAVAIGDLALVRPASAEPEEAELQDDAPIDVAQQPGDEVPQAAVPQAAVPQAESPEVEEISA</sequence>
<proteinExistence type="predicted"/>
<dbReference type="InterPro" id="IPR005532">
    <property type="entry name" value="SUMF_dom"/>
</dbReference>
<dbReference type="AlphaFoldDB" id="X0T5A4"/>
<name>X0T5A4_9ZZZZ</name>
<dbReference type="EMBL" id="BARS01009197">
    <property type="protein sequence ID" value="GAF71255.1"/>
    <property type="molecule type" value="Genomic_DNA"/>
</dbReference>
<accession>X0T5A4</accession>
<dbReference type="GO" id="GO:0120147">
    <property type="term" value="F:formylglycine-generating oxidase activity"/>
    <property type="evidence" value="ECO:0007669"/>
    <property type="project" value="TreeGrafter"/>
</dbReference>
<evidence type="ECO:0000256" key="1">
    <source>
        <dbReference type="SAM" id="MobiDB-lite"/>
    </source>
</evidence>
<evidence type="ECO:0000259" key="2">
    <source>
        <dbReference type="Pfam" id="PF03781"/>
    </source>
</evidence>
<dbReference type="InterPro" id="IPR042095">
    <property type="entry name" value="SUMF_sf"/>
</dbReference>